<dbReference type="InterPro" id="IPR010987">
    <property type="entry name" value="Glutathione-S-Trfase_C-like"/>
</dbReference>
<dbReference type="GO" id="GO:0004364">
    <property type="term" value="F:glutathione transferase activity"/>
    <property type="evidence" value="ECO:0007669"/>
    <property type="project" value="TreeGrafter"/>
</dbReference>
<evidence type="ECO:0000259" key="5">
    <source>
        <dbReference type="PROSITE" id="PS50405"/>
    </source>
</evidence>
<name>A0A8C4RAW9_EPTBU</name>
<dbReference type="InterPro" id="IPR036249">
    <property type="entry name" value="Thioredoxin-like_sf"/>
</dbReference>
<dbReference type="Pfam" id="PF02798">
    <property type="entry name" value="GST_N"/>
    <property type="match status" value="1"/>
</dbReference>
<dbReference type="AlphaFoldDB" id="A0A8C4RAW9"/>
<proteinExistence type="inferred from homology"/>
<evidence type="ECO:0008006" key="8">
    <source>
        <dbReference type="Google" id="ProtNLM"/>
    </source>
</evidence>
<dbReference type="OMA" id="EYLEWTH"/>
<evidence type="ECO:0000313" key="6">
    <source>
        <dbReference type="Ensembl" id="ENSEBUP00000027445.1"/>
    </source>
</evidence>
<evidence type="ECO:0000256" key="1">
    <source>
        <dbReference type="ARBA" id="ARBA00004496"/>
    </source>
</evidence>
<sequence>MMLTLSWSAVCGGIHLQVKKLSKSIPIICVCVTERSMCCHGDDVIRSIIVDFLHFPGENLRSDFLKLTPFQQVPVLEDNGFILTESVAIAKYVVRWPNVPEHWYPQDTRTQARVDEFLSWQHMGFRPMCGLITVLEGILPAITGCPVPTKRIEAMVSHLEGSLCLFKNYFLAGKPFLCGQQPSLADIFAYSDIQQPLTVGRDILRNHKDLQAWRDRLESALGASVVQEANGKILRGTEALQMLEESEKKALANRLQAKLSLLAG</sequence>
<dbReference type="InterPro" id="IPR004045">
    <property type="entry name" value="Glutathione_S-Trfase_N"/>
</dbReference>
<dbReference type="InterPro" id="IPR004046">
    <property type="entry name" value="GST_C"/>
</dbReference>
<keyword evidence="2" id="KW-0963">Cytoplasm</keyword>
<dbReference type="PROSITE" id="PS50405">
    <property type="entry name" value="GST_CTER"/>
    <property type="match status" value="1"/>
</dbReference>
<dbReference type="SFLD" id="SFLDS00019">
    <property type="entry name" value="Glutathione_Transferase_(cytos"/>
    <property type="match status" value="1"/>
</dbReference>
<dbReference type="SUPFAM" id="SSF52833">
    <property type="entry name" value="Thioredoxin-like"/>
    <property type="match status" value="1"/>
</dbReference>
<dbReference type="Gene3D" id="1.20.1050.10">
    <property type="match status" value="1"/>
</dbReference>
<evidence type="ECO:0000259" key="4">
    <source>
        <dbReference type="PROSITE" id="PS50404"/>
    </source>
</evidence>
<dbReference type="SUPFAM" id="SSF47616">
    <property type="entry name" value="GST C-terminal domain-like"/>
    <property type="match status" value="1"/>
</dbReference>
<reference evidence="6" key="2">
    <citation type="submission" date="2025-09" db="UniProtKB">
        <authorList>
            <consortium name="Ensembl"/>
        </authorList>
    </citation>
    <scope>IDENTIFICATION</scope>
</reference>
<dbReference type="Proteomes" id="UP000694388">
    <property type="component" value="Unplaced"/>
</dbReference>
<accession>A0A8C4RAW9</accession>
<evidence type="ECO:0000256" key="2">
    <source>
        <dbReference type="ARBA" id="ARBA00022490"/>
    </source>
</evidence>
<organism evidence="6 7">
    <name type="scientific">Eptatretus burgeri</name>
    <name type="common">Inshore hagfish</name>
    <dbReference type="NCBI Taxonomy" id="7764"/>
    <lineage>
        <taxon>Eukaryota</taxon>
        <taxon>Metazoa</taxon>
        <taxon>Chordata</taxon>
        <taxon>Craniata</taxon>
        <taxon>Vertebrata</taxon>
        <taxon>Cyclostomata</taxon>
        <taxon>Myxini</taxon>
        <taxon>Myxiniformes</taxon>
        <taxon>Myxinidae</taxon>
        <taxon>Eptatretinae</taxon>
        <taxon>Eptatretus</taxon>
    </lineage>
</organism>
<feature type="domain" description="GST N-terminal" evidence="4">
    <location>
        <begin position="1"/>
        <end position="101"/>
    </location>
</feature>
<dbReference type="InterPro" id="IPR051369">
    <property type="entry name" value="GST_Theta"/>
</dbReference>
<dbReference type="Pfam" id="PF00043">
    <property type="entry name" value="GST_C"/>
    <property type="match status" value="1"/>
</dbReference>
<dbReference type="PANTHER" id="PTHR43917">
    <property type="match status" value="1"/>
</dbReference>
<dbReference type="Ensembl" id="ENSEBUT00000028021.1">
    <property type="protein sequence ID" value="ENSEBUP00000027445.1"/>
    <property type="gene ID" value="ENSEBUG00000016821.1"/>
</dbReference>
<protein>
    <recommendedName>
        <fullName evidence="8">Glutathione transferase</fullName>
    </recommendedName>
</protein>
<dbReference type="PANTHER" id="PTHR43917:SF8">
    <property type="entry name" value="GH16740P-RELATED"/>
    <property type="match status" value="1"/>
</dbReference>
<dbReference type="GO" id="GO:0006749">
    <property type="term" value="P:glutathione metabolic process"/>
    <property type="evidence" value="ECO:0007669"/>
    <property type="project" value="TreeGrafter"/>
</dbReference>
<reference evidence="6" key="1">
    <citation type="submission" date="2025-08" db="UniProtKB">
        <authorList>
            <consortium name="Ensembl"/>
        </authorList>
    </citation>
    <scope>IDENTIFICATION</scope>
</reference>
<dbReference type="Gene3D" id="3.40.30.10">
    <property type="entry name" value="Glutaredoxin"/>
    <property type="match status" value="1"/>
</dbReference>
<comment type="subcellular location">
    <subcellularLocation>
        <location evidence="1">Cytoplasm</location>
    </subcellularLocation>
</comment>
<feature type="domain" description="GST C-terminal" evidence="5">
    <location>
        <begin position="107"/>
        <end position="239"/>
    </location>
</feature>
<dbReference type="GeneTree" id="ENSGT00940000163205"/>
<dbReference type="PROSITE" id="PS50404">
    <property type="entry name" value="GST_NTER"/>
    <property type="match status" value="1"/>
</dbReference>
<evidence type="ECO:0000313" key="7">
    <source>
        <dbReference type="Proteomes" id="UP000694388"/>
    </source>
</evidence>
<comment type="similarity">
    <text evidence="3">Belongs to the GST superfamily.</text>
</comment>
<dbReference type="GO" id="GO:0005737">
    <property type="term" value="C:cytoplasm"/>
    <property type="evidence" value="ECO:0007669"/>
    <property type="project" value="UniProtKB-SubCell"/>
</dbReference>
<keyword evidence="7" id="KW-1185">Reference proteome</keyword>
<evidence type="ECO:0000256" key="3">
    <source>
        <dbReference type="RuleBase" id="RU003494"/>
    </source>
</evidence>
<dbReference type="InterPro" id="IPR036282">
    <property type="entry name" value="Glutathione-S-Trfase_C_sf"/>
</dbReference>
<dbReference type="InterPro" id="IPR040079">
    <property type="entry name" value="Glutathione_S-Trfase"/>
</dbReference>
<dbReference type="SFLD" id="SFLDG00358">
    <property type="entry name" value="Main_(cytGST)"/>
    <property type="match status" value="1"/>
</dbReference>